<reference evidence="6 7" key="1">
    <citation type="submission" date="2019-04" db="EMBL/GenBank/DDBJ databases">
        <title>Flavobacterium sp. GS03.</title>
        <authorList>
            <person name="Kim H."/>
        </authorList>
    </citation>
    <scope>NUCLEOTIDE SEQUENCE [LARGE SCALE GENOMIC DNA]</scope>
    <source>
        <strain evidence="6 7">GS03</strain>
    </source>
</reference>
<feature type="domain" description="Glycosyl transferase family 1" evidence="4">
    <location>
        <begin position="174"/>
        <end position="346"/>
    </location>
</feature>
<proteinExistence type="inferred from homology"/>
<evidence type="ECO:0000313" key="7">
    <source>
        <dbReference type="Proteomes" id="UP000296862"/>
    </source>
</evidence>
<comment type="similarity">
    <text evidence="1">Belongs to the glycosyltransferase group 1 family. Glycosyltransferase 4 subfamily.</text>
</comment>
<evidence type="ECO:0000256" key="1">
    <source>
        <dbReference type="ARBA" id="ARBA00009481"/>
    </source>
</evidence>
<dbReference type="CDD" id="cd03801">
    <property type="entry name" value="GT4_PimA-like"/>
    <property type="match status" value="1"/>
</dbReference>
<dbReference type="Pfam" id="PF00534">
    <property type="entry name" value="Glycos_transf_1"/>
    <property type="match status" value="1"/>
</dbReference>
<evidence type="ECO:0000259" key="4">
    <source>
        <dbReference type="Pfam" id="PF00534"/>
    </source>
</evidence>
<dbReference type="EMBL" id="CP038810">
    <property type="protein sequence ID" value="QBZ98024.1"/>
    <property type="molecule type" value="Genomic_DNA"/>
</dbReference>
<evidence type="ECO:0000313" key="6">
    <source>
        <dbReference type="EMBL" id="QBZ98024.1"/>
    </source>
</evidence>
<dbReference type="InterPro" id="IPR001296">
    <property type="entry name" value="Glyco_trans_1"/>
</dbReference>
<dbReference type="Proteomes" id="UP000296862">
    <property type="component" value="Chromosome"/>
</dbReference>
<gene>
    <name evidence="6" type="primary">mshA_2</name>
    <name evidence="6" type="ORF">GS03_01524</name>
</gene>
<dbReference type="PANTHER" id="PTHR12526:SF640">
    <property type="entry name" value="COLANIC ACID BIOSYNTHESIS GLYCOSYLTRANSFERASE WCAL-RELATED"/>
    <property type="match status" value="1"/>
</dbReference>
<accession>A0A4V1CC27</accession>
<dbReference type="RefSeq" id="WP_136151942.1">
    <property type="nucleotide sequence ID" value="NZ_CP038810.1"/>
</dbReference>
<keyword evidence="2 6" id="KW-0328">Glycosyltransferase</keyword>
<evidence type="ECO:0000256" key="3">
    <source>
        <dbReference type="ARBA" id="ARBA00022679"/>
    </source>
</evidence>
<keyword evidence="7" id="KW-1185">Reference proteome</keyword>
<name>A0A4V1CC27_9FLAO</name>
<dbReference type="KEGG" id="fsn:GS03_01524"/>
<dbReference type="SUPFAM" id="SSF53756">
    <property type="entry name" value="UDP-Glycosyltransferase/glycogen phosphorylase"/>
    <property type="match status" value="1"/>
</dbReference>
<dbReference type="EC" id="2.4.1.250" evidence="6"/>
<dbReference type="OrthoDB" id="7560678at2"/>
<dbReference type="Gene3D" id="3.40.50.2000">
    <property type="entry name" value="Glycogen Phosphorylase B"/>
    <property type="match status" value="2"/>
</dbReference>
<keyword evidence="3 6" id="KW-0808">Transferase</keyword>
<dbReference type="PANTHER" id="PTHR12526">
    <property type="entry name" value="GLYCOSYLTRANSFERASE"/>
    <property type="match status" value="1"/>
</dbReference>
<feature type="domain" description="Glycosyltransferase subfamily 4-like N-terminal" evidence="5">
    <location>
        <begin position="68"/>
        <end position="172"/>
    </location>
</feature>
<evidence type="ECO:0000259" key="5">
    <source>
        <dbReference type="Pfam" id="PF13439"/>
    </source>
</evidence>
<organism evidence="6 7">
    <name type="scientific">Flavobacterium sangjuense</name>
    <dbReference type="NCBI Taxonomy" id="2518177"/>
    <lineage>
        <taxon>Bacteria</taxon>
        <taxon>Pseudomonadati</taxon>
        <taxon>Bacteroidota</taxon>
        <taxon>Flavobacteriia</taxon>
        <taxon>Flavobacteriales</taxon>
        <taxon>Flavobacteriaceae</taxon>
        <taxon>Flavobacterium</taxon>
    </lineage>
</organism>
<protein>
    <submittedName>
        <fullName evidence="6">D-inositol-3-phosphate glycosyltransferase</fullName>
        <ecNumber evidence="6">2.4.1.250</ecNumber>
    </submittedName>
</protein>
<dbReference type="InterPro" id="IPR028098">
    <property type="entry name" value="Glyco_trans_4-like_N"/>
</dbReference>
<dbReference type="GO" id="GO:0102710">
    <property type="term" value="F:D-inositol-3-phosphate glycosyltransferase activity"/>
    <property type="evidence" value="ECO:0007669"/>
    <property type="project" value="UniProtKB-EC"/>
</dbReference>
<dbReference type="Pfam" id="PF13439">
    <property type="entry name" value="Glyco_transf_4"/>
    <property type="match status" value="1"/>
</dbReference>
<evidence type="ECO:0000256" key="2">
    <source>
        <dbReference type="ARBA" id="ARBA00022676"/>
    </source>
</evidence>
<sequence length="371" mass="41547">MRICITRSSRNAYSETFIRDQIAEFSKLAEVYTIYSGRLPEKKENGALLNSKLFWLLHKIVKGFVGRNNYFGNYGVKKYLIDNKIDLVLANYGMPASHLMPVCKSLNIPLLVIFHGHDATDIKLINEYRSKYKKLFDYASYILPVSQDMKIGLIALGANPDKIRVIPCGVNSAKFKPEESNTERKNFIAVGRFTEKKGPLHTINAFYKVLQKFPDTKLVMVGGKSDLFEKCEKLVNELHINDSVIFTGIQNSEEVANLMKTSLAFVQHSITAPNGDMEGTPVGILEASASGLPVVSTLHGGIKEAVIHGQTGFLVPEKDENAMADFMIQLLENPEKAKEMGVKGRNHIIENYLQENQIKKIYELAKEAISS</sequence>
<dbReference type="AlphaFoldDB" id="A0A4V1CC27"/>